<dbReference type="GO" id="GO:0003700">
    <property type="term" value="F:DNA-binding transcription factor activity"/>
    <property type="evidence" value="ECO:0007669"/>
    <property type="project" value="TreeGrafter"/>
</dbReference>
<proteinExistence type="inferred from homology"/>
<evidence type="ECO:0000256" key="1">
    <source>
        <dbReference type="ARBA" id="ARBA00004123"/>
    </source>
</evidence>
<evidence type="ECO:0000256" key="2">
    <source>
        <dbReference type="ARBA" id="ARBA00005510"/>
    </source>
</evidence>
<dbReference type="Gene3D" id="4.10.280.10">
    <property type="entry name" value="Helix-loop-helix DNA-binding domain"/>
    <property type="match status" value="1"/>
</dbReference>
<evidence type="ECO:0000256" key="7">
    <source>
        <dbReference type="ARBA" id="ARBA00023242"/>
    </source>
</evidence>
<dbReference type="OrthoDB" id="551431at2759"/>
<keyword evidence="4" id="KW-0805">Transcription regulation</keyword>
<sequence>MLSGIDDGVGWMEGGAVGGGGEEGAAAAVNGELGGLAGLNPVFEEDWYIGGSADPSPAESMLLQAVDSSSSCSPSSVAFSLDPPQSLLPQKNAAIASLLSVLCSNPCFETPAEFELGCEDVGFLGGAAAAQALDSGVLLKREAGDGDGGILGFPGLCPCEPVGTQDLPLSLPETGGAAAFGFTGGFPGFDGFPLFNRPKVLQPLEVLPPVGAQPTLFQKRAAALRQSSGLSGSGVMADGNKGGSFGTLIGQTSAEEASRGRGNVGDDMGNANIDGSGFNYDSDDAVVEINVKVEDITNAVNANSTMTAAAGDSKGKKRAMPAKNLMAERRRRKKLNDRLYMLRSVVPRISKMDRASILGDAIEYLKELLQRIGELHNELESTPCSSPVTSSTITSLHPPTPSPSTRPWRVKEELSPSPLSSPCSQLPSVEVRERDGQAVNIHMFCARRPGLLLSTMSALDSLGLDIQQAVISCFNGFALDVFRAERCKNDPGVRAEEIKALLLHTAACHGAL</sequence>
<dbReference type="Pfam" id="PF22754">
    <property type="entry name" value="bHLH-TF_ACT-like_plant"/>
    <property type="match status" value="1"/>
</dbReference>
<dbReference type="GO" id="GO:0005634">
    <property type="term" value="C:nucleus"/>
    <property type="evidence" value="ECO:0007669"/>
    <property type="project" value="UniProtKB-SubCell"/>
</dbReference>
<reference evidence="11" key="1">
    <citation type="submission" date="2017-07" db="EMBL/GenBank/DDBJ databases">
        <title>Taro Niue Genome Assembly and Annotation.</title>
        <authorList>
            <person name="Atibalentja N."/>
            <person name="Keating K."/>
            <person name="Fields C.J."/>
        </authorList>
    </citation>
    <scope>NUCLEOTIDE SEQUENCE</scope>
    <source>
        <strain evidence="11">Niue_2</strain>
        <tissue evidence="11">Leaf</tissue>
    </source>
</reference>
<dbReference type="EMBL" id="NMUH01000451">
    <property type="protein sequence ID" value="MQL79378.1"/>
    <property type="molecule type" value="Genomic_DNA"/>
</dbReference>
<evidence type="ECO:0000313" key="12">
    <source>
        <dbReference type="Proteomes" id="UP000652761"/>
    </source>
</evidence>
<gene>
    <name evidence="11" type="ORF">Taro_011803</name>
</gene>
<comment type="subcellular location">
    <subcellularLocation>
        <location evidence="1">Nucleus</location>
    </subcellularLocation>
</comment>
<feature type="domain" description="BHLH" evidence="9">
    <location>
        <begin position="319"/>
        <end position="368"/>
    </location>
</feature>
<dbReference type="GO" id="GO:0046983">
    <property type="term" value="F:protein dimerization activity"/>
    <property type="evidence" value="ECO:0007669"/>
    <property type="project" value="InterPro"/>
</dbReference>
<evidence type="ECO:0000256" key="4">
    <source>
        <dbReference type="ARBA" id="ARBA00023015"/>
    </source>
</evidence>
<keyword evidence="12" id="KW-1185">Reference proteome</keyword>
<name>A0A843U6Z5_COLES</name>
<dbReference type="SUPFAM" id="SSF47459">
    <property type="entry name" value="HLH, helix-loop-helix DNA-binding domain"/>
    <property type="match status" value="1"/>
</dbReference>
<keyword evidence="7" id="KW-0539">Nucleus</keyword>
<accession>A0A843U6Z5</accession>
<keyword evidence="5" id="KW-0238">DNA-binding</keyword>
<dbReference type="SMART" id="SM00353">
    <property type="entry name" value="HLH"/>
    <property type="match status" value="1"/>
</dbReference>
<keyword evidence="3" id="KW-0217">Developmental protein</keyword>
<feature type="domain" description="ACT" evidence="10">
    <location>
        <begin position="440"/>
        <end position="512"/>
    </location>
</feature>
<dbReference type="CDD" id="cd11443">
    <property type="entry name" value="bHLH_AtAMS_like"/>
    <property type="match status" value="1"/>
</dbReference>
<evidence type="ECO:0000259" key="9">
    <source>
        <dbReference type="PROSITE" id="PS50888"/>
    </source>
</evidence>
<dbReference type="PANTHER" id="PTHR31945">
    <property type="entry name" value="TRANSCRIPTION FACTOR SCREAM2-RELATED"/>
    <property type="match status" value="1"/>
</dbReference>
<dbReference type="InterPro" id="IPR002912">
    <property type="entry name" value="ACT_dom"/>
</dbReference>
<dbReference type="PROSITE" id="PS51671">
    <property type="entry name" value="ACT"/>
    <property type="match status" value="1"/>
</dbReference>
<dbReference type="PROSITE" id="PS50888">
    <property type="entry name" value="BHLH"/>
    <property type="match status" value="1"/>
</dbReference>
<evidence type="ECO:0000256" key="6">
    <source>
        <dbReference type="ARBA" id="ARBA00023163"/>
    </source>
</evidence>
<dbReference type="InterPro" id="IPR054502">
    <property type="entry name" value="bHLH-TF_ACT-like_plant"/>
</dbReference>
<comment type="similarity">
    <text evidence="2">Belongs to the bHLH protein family.</text>
</comment>
<evidence type="ECO:0000313" key="11">
    <source>
        <dbReference type="EMBL" id="MQL79378.1"/>
    </source>
</evidence>
<dbReference type="SMR" id="A0A843U6Z5"/>
<evidence type="ECO:0000256" key="8">
    <source>
        <dbReference type="SAM" id="MobiDB-lite"/>
    </source>
</evidence>
<evidence type="ECO:0008006" key="13">
    <source>
        <dbReference type="Google" id="ProtNLM"/>
    </source>
</evidence>
<feature type="region of interest" description="Disordered" evidence="8">
    <location>
        <begin position="380"/>
        <end position="425"/>
    </location>
</feature>
<comment type="caution">
    <text evidence="11">The sequence shown here is derived from an EMBL/GenBank/DDBJ whole genome shotgun (WGS) entry which is preliminary data.</text>
</comment>
<dbReference type="Pfam" id="PF00010">
    <property type="entry name" value="HLH"/>
    <property type="match status" value="1"/>
</dbReference>
<dbReference type="PANTHER" id="PTHR31945:SF129">
    <property type="entry name" value="TRANSCRIPTION FACTOR SCREAM2"/>
    <property type="match status" value="1"/>
</dbReference>
<dbReference type="GO" id="GO:0043565">
    <property type="term" value="F:sequence-specific DNA binding"/>
    <property type="evidence" value="ECO:0007669"/>
    <property type="project" value="TreeGrafter"/>
</dbReference>
<evidence type="ECO:0000259" key="10">
    <source>
        <dbReference type="PROSITE" id="PS51671"/>
    </source>
</evidence>
<dbReference type="InterPro" id="IPR051358">
    <property type="entry name" value="TF_AMS/ICE1/BHLH6-like"/>
</dbReference>
<evidence type="ECO:0000256" key="5">
    <source>
        <dbReference type="ARBA" id="ARBA00023125"/>
    </source>
</evidence>
<protein>
    <recommendedName>
        <fullName evidence="13">BHLH domain-containing protein</fullName>
    </recommendedName>
</protein>
<organism evidence="11 12">
    <name type="scientific">Colocasia esculenta</name>
    <name type="common">Wild taro</name>
    <name type="synonym">Arum esculentum</name>
    <dbReference type="NCBI Taxonomy" id="4460"/>
    <lineage>
        <taxon>Eukaryota</taxon>
        <taxon>Viridiplantae</taxon>
        <taxon>Streptophyta</taxon>
        <taxon>Embryophyta</taxon>
        <taxon>Tracheophyta</taxon>
        <taxon>Spermatophyta</taxon>
        <taxon>Magnoliopsida</taxon>
        <taxon>Liliopsida</taxon>
        <taxon>Araceae</taxon>
        <taxon>Aroideae</taxon>
        <taxon>Colocasieae</taxon>
        <taxon>Colocasia</taxon>
    </lineage>
</organism>
<evidence type="ECO:0000256" key="3">
    <source>
        <dbReference type="ARBA" id="ARBA00022473"/>
    </source>
</evidence>
<dbReference type="InterPro" id="IPR036638">
    <property type="entry name" value="HLH_DNA-bd_sf"/>
</dbReference>
<feature type="compositionally biased region" description="Low complexity" evidence="8">
    <location>
        <begin position="381"/>
        <end position="397"/>
    </location>
</feature>
<keyword evidence="6" id="KW-0804">Transcription</keyword>
<feature type="compositionally biased region" description="Low complexity" evidence="8">
    <location>
        <begin position="415"/>
        <end position="425"/>
    </location>
</feature>
<dbReference type="FunFam" id="4.10.280.10:FF:000066">
    <property type="entry name" value="BHLH transcription factor"/>
    <property type="match status" value="1"/>
</dbReference>
<dbReference type="InterPro" id="IPR011598">
    <property type="entry name" value="bHLH_dom"/>
</dbReference>
<dbReference type="AlphaFoldDB" id="A0A843U6Z5"/>
<dbReference type="Proteomes" id="UP000652761">
    <property type="component" value="Unassembled WGS sequence"/>
</dbReference>